<keyword evidence="3" id="KW-1185">Reference proteome</keyword>
<dbReference type="EMBL" id="MN602266">
    <property type="protein sequence ID" value="QGH74613.1"/>
    <property type="molecule type" value="Genomic_DNA"/>
</dbReference>
<dbReference type="InterPro" id="IPR011105">
    <property type="entry name" value="Cell_wall_hydrolase_SleB"/>
</dbReference>
<protein>
    <submittedName>
        <fullName evidence="2">Cell wall hydrolase domain protein</fullName>
    </submittedName>
</protein>
<dbReference type="Gene3D" id="1.10.10.2520">
    <property type="entry name" value="Cell wall hydrolase SleB, domain 1"/>
    <property type="match status" value="1"/>
</dbReference>
<dbReference type="InterPro" id="IPR042047">
    <property type="entry name" value="SleB_dom1"/>
</dbReference>
<proteinExistence type="predicted"/>
<reference evidence="2 3" key="1">
    <citation type="submission" date="2019-10" db="EMBL/GenBank/DDBJ databases">
        <title>Isolation and characterisation of a new family of globally distributed lytic roseophage, the Naomivirus.</title>
        <authorList>
            <person name="Rihtman B."/>
            <person name="Puxty R.J."/>
            <person name="Hapeshi A."/>
            <person name="Zhan Y."/>
            <person name="Michinevski S."/>
            <person name="Waterfield N.R."/>
            <person name="Chen F."/>
            <person name="Millard A.D."/>
            <person name="Scanlan D.J."/>
            <person name="Chen Y."/>
        </authorList>
    </citation>
    <scope>NUCLEOTIDE SEQUENCE [LARGE SCALE GENOMIC DNA]</scope>
</reference>
<dbReference type="Pfam" id="PF07486">
    <property type="entry name" value="Hydrolase_2"/>
    <property type="match status" value="1"/>
</dbReference>
<evidence type="ECO:0000313" key="2">
    <source>
        <dbReference type="EMBL" id="QGH74613.1"/>
    </source>
</evidence>
<feature type="domain" description="Cell wall hydrolase SleB" evidence="1">
    <location>
        <begin position="27"/>
        <end position="129"/>
    </location>
</feature>
<evidence type="ECO:0000259" key="1">
    <source>
        <dbReference type="Pfam" id="PF07486"/>
    </source>
</evidence>
<accession>A0A7S5KQB4</accession>
<name>A0A7S5KQB4_9CAUD</name>
<organism evidence="2 3">
    <name type="scientific">Bacteriophage DSS3_VP1</name>
    <dbReference type="NCBI Taxonomy" id="2664196"/>
    <lineage>
        <taxon>Viruses</taxon>
        <taxon>Duplodnaviria</taxon>
        <taxon>Heunggongvirae</taxon>
        <taxon>Uroviricota</taxon>
        <taxon>Caudoviricetes</taxon>
        <taxon>Naomviridae</taxon>
        <taxon>Noahvirus</taxon>
        <taxon>Noahvirus arc</taxon>
    </lineage>
</organism>
<gene>
    <name evidence="2" type="ORF">DSS3VP1_00045</name>
</gene>
<keyword evidence="2" id="KW-0378">Hydrolase</keyword>
<dbReference type="Proteomes" id="UP000594402">
    <property type="component" value="Segment"/>
</dbReference>
<evidence type="ECO:0000313" key="3">
    <source>
        <dbReference type="Proteomes" id="UP000594402"/>
    </source>
</evidence>
<dbReference type="GO" id="GO:0016787">
    <property type="term" value="F:hydrolase activity"/>
    <property type="evidence" value="ECO:0007669"/>
    <property type="project" value="UniProtKB-KW"/>
</dbReference>
<sequence length="131" mass="14873">MTPTMCLAMALYFEVRGEMKHDPDAGYAVAEVIMNRVEDRRWPDNVCAVIQQDKGPKPHDCQFSFYCDGKSDKMGDVKAREQSIAIAKDVLAGERPLGITSNHYHTDKVNPSWNKRMEFDGLIGGHLFFTY</sequence>